<evidence type="ECO:0000313" key="5">
    <source>
        <dbReference type="Proteomes" id="UP000830167"/>
    </source>
</evidence>
<keyword evidence="5" id="KW-1185">Reference proteome</keyword>
<dbReference type="EMBL" id="CP089291">
    <property type="protein sequence ID" value="UOF89434.1"/>
    <property type="molecule type" value="Genomic_DNA"/>
</dbReference>
<keyword evidence="3" id="KW-1133">Transmembrane helix</keyword>
<keyword evidence="2 3" id="KW-0472">Membrane</keyword>
<evidence type="ECO:0000256" key="2">
    <source>
        <dbReference type="ARBA" id="ARBA00023136"/>
    </source>
</evidence>
<dbReference type="Pfam" id="PF03323">
    <property type="entry name" value="GerA"/>
    <property type="match status" value="1"/>
</dbReference>
<name>A0ABY4CHE3_9BACL</name>
<organism evidence="4 5">
    <name type="scientific">Fodinisporobacter ferrooxydans</name>
    <dbReference type="NCBI Taxonomy" id="2901836"/>
    <lineage>
        <taxon>Bacteria</taxon>
        <taxon>Bacillati</taxon>
        <taxon>Bacillota</taxon>
        <taxon>Bacilli</taxon>
        <taxon>Bacillales</taxon>
        <taxon>Alicyclobacillaceae</taxon>
        <taxon>Fodinisporobacter</taxon>
    </lineage>
</organism>
<dbReference type="InterPro" id="IPR050768">
    <property type="entry name" value="UPF0353/GerABKA_families"/>
</dbReference>
<dbReference type="Proteomes" id="UP000830167">
    <property type="component" value="Chromosome"/>
</dbReference>
<dbReference type="PIRSF" id="PIRSF005690">
    <property type="entry name" value="GerBA"/>
    <property type="match status" value="1"/>
</dbReference>
<feature type="transmembrane region" description="Helical" evidence="3">
    <location>
        <begin position="380"/>
        <end position="405"/>
    </location>
</feature>
<keyword evidence="3" id="KW-0812">Transmembrane</keyword>
<sequence>MKKQHQSSDNSSRIVQGLSNLDDWKRPLFSTLEDNQLALKSIFSRCSDVVFREFQLLDGTNVLCVYVNGMVAQEELELTVIEPLLEGKPIRAAQKRKIQQLDQVASHILEGDTAILADAYREATMVSLQQYEKRSIAEPLTEAVIRGSREGFIESIATNMMLIRRRIRSPKLKAEIMQVGTLTRTDVAVMYIEGLADPDIVGEVQNRIQAIEIDGILESGYIEEFITDTPYTVFPLIQDTERPDVVVAGLLEGRVAILVDGTPFALLAPMTFWVGMQAAEDYYVKYVSATLVRWVRYMFLFIALLLPSIYVAISTFHQEMLPTNLLISVAAARESSPFPAFIEALFMEITFEALREAGVRLPRPVGQSVSIVGGLVIGQAAVQAGIVSAPMVIVVSITGIASFIIPRFSTGFAIRMLRFPMIFLAGTLGLYGIVLGMLALLIHLASLRSFGIPYFSPLAPLKVSHLKDVFVRAPLWSLTRRPVNGMHADRQRMAVDQKPSPEDDMR</sequence>
<protein>
    <submittedName>
        <fullName evidence="4">Spore germination protein</fullName>
    </submittedName>
</protein>
<accession>A0ABY4CHE3</accession>
<proteinExistence type="inferred from homology"/>
<gene>
    <name evidence="4" type="ORF">LSG31_16230</name>
</gene>
<dbReference type="InterPro" id="IPR004995">
    <property type="entry name" value="Spore_Ger"/>
</dbReference>
<evidence type="ECO:0000256" key="1">
    <source>
        <dbReference type="ARBA" id="ARBA00005278"/>
    </source>
</evidence>
<dbReference type="RefSeq" id="WP_347436122.1">
    <property type="nucleotide sequence ID" value="NZ_CP089291.1"/>
</dbReference>
<evidence type="ECO:0000256" key="3">
    <source>
        <dbReference type="SAM" id="Phobius"/>
    </source>
</evidence>
<feature type="transmembrane region" description="Helical" evidence="3">
    <location>
        <begin position="294"/>
        <end position="313"/>
    </location>
</feature>
<reference evidence="4" key="1">
    <citation type="submission" date="2021-12" db="EMBL/GenBank/DDBJ databases">
        <title>Alicyclobacillaceae gen. nov., sp. nov., isolated from chalcocite enrichment system.</title>
        <authorList>
            <person name="Jiang Z."/>
        </authorList>
    </citation>
    <scope>NUCLEOTIDE SEQUENCE</scope>
    <source>
        <strain evidence="4">MYW30-H2</strain>
    </source>
</reference>
<feature type="transmembrane region" description="Helical" evidence="3">
    <location>
        <begin position="417"/>
        <end position="442"/>
    </location>
</feature>
<evidence type="ECO:0000313" key="4">
    <source>
        <dbReference type="EMBL" id="UOF89434.1"/>
    </source>
</evidence>
<dbReference type="PANTHER" id="PTHR22550">
    <property type="entry name" value="SPORE GERMINATION PROTEIN"/>
    <property type="match status" value="1"/>
</dbReference>
<comment type="similarity">
    <text evidence="1">Belongs to the GerABKA family.</text>
</comment>
<dbReference type="PANTHER" id="PTHR22550:SF5">
    <property type="entry name" value="LEUCINE ZIPPER PROTEIN 4"/>
    <property type="match status" value="1"/>
</dbReference>